<evidence type="ECO:0000313" key="2">
    <source>
        <dbReference type="Proteomes" id="UP001150581"/>
    </source>
</evidence>
<gene>
    <name evidence="1" type="primary">SYR1_1</name>
    <name evidence="1" type="ORF">LPJ66_011269</name>
</gene>
<dbReference type="EC" id="6.1.1.19" evidence="1"/>
<dbReference type="EMBL" id="JANBPG010003333">
    <property type="protein sequence ID" value="KAJ1881751.1"/>
    <property type="molecule type" value="Genomic_DNA"/>
</dbReference>
<reference evidence="1" key="1">
    <citation type="submission" date="2022-07" db="EMBL/GenBank/DDBJ databases">
        <title>Phylogenomic reconstructions and comparative analyses of Kickxellomycotina fungi.</title>
        <authorList>
            <person name="Reynolds N.K."/>
            <person name="Stajich J.E."/>
            <person name="Barry K."/>
            <person name="Grigoriev I.V."/>
            <person name="Crous P."/>
            <person name="Smith M.E."/>
        </authorList>
    </citation>
    <scope>NUCLEOTIDE SEQUENCE</scope>
    <source>
        <strain evidence="1">Benny 63K</strain>
    </source>
</reference>
<name>A0ACC1I2A2_9FUNG</name>
<organism evidence="1 2">
    <name type="scientific">Kickxella alabastrina</name>
    <dbReference type="NCBI Taxonomy" id="61397"/>
    <lineage>
        <taxon>Eukaryota</taxon>
        <taxon>Fungi</taxon>
        <taxon>Fungi incertae sedis</taxon>
        <taxon>Zoopagomycota</taxon>
        <taxon>Kickxellomycotina</taxon>
        <taxon>Kickxellomycetes</taxon>
        <taxon>Kickxellales</taxon>
        <taxon>Kickxellaceae</taxon>
        <taxon>Kickxella</taxon>
    </lineage>
</organism>
<proteinExistence type="predicted"/>
<keyword evidence="1" id="KW-0436">Ligase</keyword>
<sequence length="122" mass="13476">GDTGPYIQYAHARLCSIERRASVGINLEADISLLTEEHARELINLIARYPEILAGALQSLEPCNIVQYILKLTHATSAALENMRVVGQPDNIAEARLLMYHSVRIIIGNALTLIGLTPIERM</sequence>
<dbReference type="Proteomes" id="UP001150581">
    <property type="component" value="Unassembled WGS sequence"/>
</dbReference>
<evidence type="ECO:0000313" key="1">
    <source>
        <dbReference type="EMBL" id="KAJ1881751.1"/>
    </source>
</evidence>
<feature type="non-terminal residue" evidence="1">
    <location>
        <position position="1"/>
    </location>
</feature>
<keyword evidence="2" id="KW-1185">Reference proteome</keyword>
<accession>A0ACC1I2A2</accession>
<protein>
    <submittedName>
        <fullName evidence="1">Arginyl-tRNA synthetase</fullName>
        <ecNumber evidence="1">6.1.1.19</ecNumber>
    </submittedName>
</protein>
<comment type="caution">
    <text evidence="1">The sequence shown here is derived from an EMBL/GenBank/DDBJ whole genome shotgun (WGS) entry which is preliminary data.</text>
</comment>